<evidence type="ECO:0000313" key="1">
    <source>
        <dbReference type="EMBL" id="CAA9409556.1"/>
    </source>
</evidence>
<name>A0A6J4PCF0_9ACTN</name>
<keyword evidence="1" id="KW-0830">Ubiquinone</keyword>
<dbReference type="EMBL" id="CADCVA010000093">
    <property type="protein sequence ID" value="CAA9409556.1"/>
    <property type="molecule type" value="Genomic_DNA"/>
</dbReference>
<feature type="non-terminal residue" evidence="1">
    <location>
        <position position="31"/>
    </location>
</feature>
<gene>
    <name evidence="1" type="ORF">AVDCRST_MAG82-707</name>
</gene>
<dbReference type="GO" id="GO:0016491">
    <property type="term" value="F:oxidoreductase activity"/>
    <property type="evidence" value="ECO:0007669"/>
    <property type="project" value="UniProtKB-KW"/>
</dbReference>
<accession>A0A6J4PCF0</accession>
<proteinExistence type="predicted"/>
<reference evidence="1" key="1">
    <citation type="submission" date="2020-02" db="EMBL/GenBank/DDBJ databases">
        <authorList>
            <person name="Meier V. D."/>
        </authorList>
    </citation>
    <scope>NUCLEOTIDE SEQUENCE</scope>
    <source>
        <strain evidence="1">AVDCRST_MAG82</strain>
    </source>
</reference>
<dbReference type="AlphaFoldDB" id="A0A6J4PCF0"/>
<dbReference type="EC" id="1.6.5.3" evidence="1"/>
<keyword evidence="1" id="KW-0560">Oxidoreductase</keyword>
<protein>
    <submittedName>
        <fullName evidence="1">NADH-ubiquinone oxidoreductase chain H</fullName>
        <ecNumber evidence="1">1.6.5.3</ecNumber>
    </submittedName>
</protein>
<sequence length="31" mass="3156">DGPAHGPGLEGAGSDHPDLAVRYGRGYACFL</sequence>
<organism evidence="1">
    <name type="scientific">uncultured Rubrobacteraceae bacterium</name>
    <dbReference type="NCBI Taxonomy" id="349277"/>
    <lineage>
        <taxon>Bacteria</taxon>
        <taxon>Bacillati</taxon>
        <taxon>Actinomycetota</taxon>
        <taxon>Rubrobacteria</taxon>
        <taxon>Rubrobacterales</taxon>
        <taxon>Rubrobacteraceae</taxon>
        <taxon>environmental samples</taxon>
    </lineage>
</organism>
<feature type="non-terminal residue" evidence="1">
    <location>
        <position position="1"/>
    </location>
</feature>